<protein>
    <recommendedName>
        <fullName evidence="9">HIT-type domain-containing protein</fullName>
    </recommendedName>
</protein>
<dbReference type="PROSITE" id="PS51083">
    <property type="entry name" value="ZF_HIT"/>
    <property type="match status" value="1"/>
</dbReference>
<evidence type="ECO:0000256" key="1">
    <source>
        <dbReference type="ARBA" id="ARBA00022553"/>
    </source>
</evidence>
<keyword evidence="3 7" id="KW-0863">Zinc-finger</keyword>
<dbReference type="Pfam" id="PF04438">
    <property type="entry name" value="zf-HIT"/>
    <property type="match status" value="1"/>
</dbReference>
<dbReference type="Pfam" id="PF25790">
    <property type="entry name" value="BCD1"/>
    <property type="match status" value="1"/>
</dbReference>
<keyword evidence="2" id="KW-0479">Metal-binding</keyword>
<dbReference type="InterPro" id="IPR051639">
    <property type="entry name" value="BCD1"/>
</dbReference>
<reference evidence="10 11" key="1">
    <citation type="journal article" date="2017" name="Nature">
        <title>The Apostasia genome and the evolution of orchids.</title>
        <authorList>
            <person name="Zhang G.Q."/>
            <person name="Liu K.W."/>
            <person name="Li Z."/>
            <person name="Lohaus R."/>
            <person name="Hsiao Y.Y."/>
            <person name="Niu S.C."/>
            <person name="Wang J.Y."/>
            <person name="Lin Y.C."/>
            <person name="Xu Q."/>
            <person name="Chen L.J."/>
            <person name="Yoshida K."/>
            <person name="Fujiwara S."/>
            <person name="Wang Z.W."/>
            <person name="Zhang Y.Q."/>
            <person name="Mitsuda N."/>
            <person name="Wang M."/>
            <person name="Liu G.H."/>
            <person name="Pecoraro L."/>
            <person name="Huang H.X."/>
            <person name="Xiao X.J."/>
            <person name="Lin M."/>
            <person name="Wu X.Y."/>
            <person name="Wu W.L."/>
            <person name="Chen Y.Y."/>
            <person name="Chang S.B."/>
            <person name="Sakamoto S."/>
            <person name="Ohme-Takagi M."/>
            <person name="Yagi M."/>
            <person name="Zeng S.J."/>
            <person name="Shen C.Y."/>
            <person name="Yeh C.M."/>
            <person name="Luo Y.B."/>
            <person name="Tsai W.C."/>
            <person name="Van de Peer Y."/>
            <person name="Liu Z.J."/>
        </authorList>
    </citation>
    <scope>NUCLEOTIDE SEQUENCE [LARGE SCALE GENOMIC DNA]</scope>
    <source>
        <strain evidence="11">cv. Shenzhen</strain>
        <tissue evidence="10">Stem</tissue>
    </source>
</reference>
<dbReference type="InterPro" id="IPR057721">
    <property type="entry name" value="BCD1_alpha/beta"/>
</dbReference>
<keyword evidence="11" id="KW-1185">Reference proteome</keyword>
<dbReference type="OrthoDB" id="272357at2759"/>
<proteinExistence type="inferred from homology"/>
<feature type="region of interest" description="Disordered" evidence="8">
    <location>
        <begin position="421"/>
        <end position="469"/>
    </location>
</feature>
<comment type="function">
    <text evidence="5">Required for box C/D snoRNAs accumulation involved in snoRNA processing, snoRNA transport to the nucleolus and ribosome biogenesis.</text>
</comment>
<dbReference type="GO" id="GO:0008270">
    <property type="term" value="F:zinc ion binding"/>
    <property type="evidence" value="ECO:0007669"/>
    <property type="project" value="UniProtKB-UniRule"/>
</dbReference>
<dbReference type="EMBL" id="KZ453612">
    <property type="protein sequence ID" value="PKA46990.1"/>
    <property type="molecule type" value="Genomic_DNA"/>
</dbReference>
<name>A0A2H9ZUN2_9ASPA</name>
<evidence type="ECO:0000256" key="7">
    <source>
        <dbReference type="PROSITE-ProRule" id="PRU00453"/>
    </source>
</evidence>
<dbReference type="Gene3D" id="3.30.60.190">
    <property type="match status" value="1"/>
</dbReference>
<dbReference type="PANTHER" id="PTHR13483">
    <property type="entry name" value="BOX C_D SNORNA PROTEIN 1-RELATED"/>
    <property type="match status" value="1"/>
</dbReference>
<dbReference type="AlphaFoldDB" id="A0A2H9ZUN2"/>
<gene>
    <name evidence="10" type="ORF">AXF42_Ash011664</name>
</gene>
<dbReference type="GO" id="GO:0000463">
    <property type="term" value="P:maturation of LSU-rRNA from tricistronic rRNA transcript (SSU-rRNA, 5.8S rRNA, LSU-rRNA)"/>
    <property type="evidence" value="ECO:0007669"/>
    <property type="project" value="TreeGrafter"/>
</dbReference>
<evidence type="ECO:0000256" key="8">
    <source>
        <dbReference type="SAM" id="MobiDB-lite"/>
    </source>
</evidence>
<dbReference type="CDD" id="cd23023">
    <property type="entry name" value="zf-HIT_BCD1"/>
    <property type="match status" value="1"/>
</dbReference>
<dbReference type="GO" id="GO:0070761">
    <property type="term" value="C:pre-snoRNP complex"/>
    <property type="evidence" value="ECO:0007669"/>
    <property type="project" value="TreeGrafter"/>
</dbReference>
<dbReference type="Proteomes" id="UP000236161">
    <property type="component" value="Unassembled WGS sequence"/>
</dbReference>
<evidence type="ECO:0000256" key="5">
    <source>
        <dbReference type="ARBA" id="ARBA00049598"/>
    </source>
</evidence>
<sequence length="469" mass="53050">MAEEGASRQAYPMHNSPTLCEECGLNPWKYRCPGCSIRSCCLACVNSHKKRTDCTGKRNRTEFVPFSSFNDDLLLSDYNMLEETKRISESAKRMLSGFRGYHRFKLPIQLQALRRAAKRRRIRLLYLPCGMSKREANQSRYDGRKESISWTIDFRFHGTNIVLVDHGIYIITTAVKKPSNQYMFCMPQKHLAPGPWIHQLKPFCDAKLEDLKLFLRINPKGSKSLFRKLNVTSSIGSQLKNIVILEYPVIYVYLHSHHCDFEVEYVPFSKNEVSSGSDLKPCVKDSLYTEEEIKEADNPSATLVTDLMHRTNPAANCLDVHKGVNNALNAQVAKNTAGAGTTSEFVDTQMPEDNIKGHGISNVEDCRSIGPNSPEFCFEQELTGAYLNLICEINPDDFLSIDDDEIACSVNRRDVSEKCMGSSGLEEKTTDIVRERRSKDPEQSKENPIFSNGYSLGEVELEEGEIPCP</sequence>
<keyword evidence="1" id="KW-0597">Phosphoprotein</keyword>
<feature type="domain" description="HIT-type" evidence="9">
    <location>
        <begin position="20"/>
        <end position="54"/>
    </location>
</feature>
<accession>A0A2H9ZUN2</accession>
<comment type="similarity">
    <text evidence="6">Belongs to the BCD1 family.</text>
</comment>
<evidence type="ECO:0000256" key="3">
    <source>
        <dbReference type="ARBA" id="ARBA00022771"/>
    </source>
</evidence>
<feature type="compositionally biased region" description="Acidic residues" evidence="8">
    <location>
        <begin position="459"/>
        <end position="469"/>
    </location>
</feature>
<feature type="compositionally biased region" description="Basic and acidic residues" evidence="8">
    <location>
        <begin position="425"/>
        <end position="445"/>
    </location>
</feature>
<dbReference type="GO" id="GO:0048254">
    <property type="term" value="P:snoRNA localization"/>
    <property type="evidence" value="ECO:0007669"/>
    <property type="project" value="TreeGrafter"/>
</dbReference>
<dbReference type="STRING" id="1088818.A0A2H9ZUN2"/>
<evidence type="ECO:0000256" key="6">
    <source>
        <dbReference type="ARBA" id="ARBA00049654"/>
    </source>
</evidence>
<keyword evidence="4" id="KW-0862">Zinc</keyword>
<dbReference type="SUPFAM" id="SSF144232">
    <property type="entry name" value="HIT/MYND zinc finger-like"/>
    <property type="match status" value="1"/>
</dbReference>
<dbReference type="GO" id="GO:0005634">
    <property type="term" value="C:nucleus"/>
    <property type="evidence" value="ECO:0007669"/>
    <property type="project" value="TreeGrafter"/>
</dbReference>
<organism evidence="10 11">
    <name type="scientific">Apostasia shenzhenica</name>
    <dbReference type="NCBI Taxonomy" id="1088818"/>
    <lineage>
        <taxon>Eukaryota</taxon>
        <taxon>Viridiplantae</taxon>
        <taxon>Streptophyta</taxon>
        <taxon>Embryophyta</taxon>
        <taxon>Tracheophyta</taxon>
        <taxon>Spermatophyta</taxon>
        <taxon>Magnoliopsida</taxon>
        <taxon>Liliopsida</taxon>
        <taxon>Asparagales</taxon>
        <taxon>Orchidaceae</taxon>
        <taxon>Apostasioideae</taxon>
        <taxon>Apostasia</taxon>
    </lineage>
</organism>
<evidence type="ECO:0000256" key="2">
    <source>
        <dbReference type="ARBA" id="ARBA00022723"/>
    </source>
</evidence>
<dbReference type="InterPro" id="IPR007529">
    <property type="entry name" value="Znf_HIT"/>
</dbReference>
<evidence type="ECO:0000313" key="10">
    <source>
        <dbReference type="EMBL" id="PKA46990.1"/>
    </source>
</evidence>
<evidence type="ECO:0000256" key="4">
    <source>
        <dbReference type="ARBA" id="ARBA00022833"/>
    </source>
</evidence>
<evidence type="ECO:0000313" key="11">
    <source>
        <dbReference type="Proteomes" id="UP000236161"/>
    </source>
</evidence>
<dbReference type="PANTHER" id="PTHR13483:SF3">
    <property type="entry name" value="BOX C_D SNORNA PROTEIN 1"/>
    <property type="match status" value="1"/>
</dbReference>
<evidence type="ECO:0000259" key="9">
    <source>
        <dbReference type="PROSITE" id="PS51083"/>
    </source>
</evidence>
<dbReference type="GO" id="GO:0000492">
    <property type="term" value="P:box C/D snoRNP assembly"/>
    <property type="evidence" value="ECO:0007669"/>
    <property type="project" value="TreeGrafter"/>
</dbReference>